<protein>
    <submittedName>
        <fullName evidence="2">Uncharacterized protein</fullName>
    </submittedName>
</protein>
<keyword evidence="3" id="KW-1185">Reference proteome</keyword>
<proteinExistence type="predicted"/>
<dbReference type="RefSeq" id="WP_289163084.1">
    <property type="nucleotide sequence ID" value="NZ_JASZZN010000005.1"/>
</dbReference>
<name>A0ABT7PGG7_9BACT</name>
<organism evidence="2 3">
    <name type="scientific">Roseiconus lacunae</name>
    <dbReference type="NCBI Taxonomy" id="2605694"/>
    <lineage>
        <taxon>Bacteria</taxon>
        <taxon>Pseudomonadati</taxon>
        <taxon>Planctomycetota</taxon>
        <taxon>Planctomycetia</taxon>
        <taxon>Pirellulales</taxon>
        <taxon>Pirellulaceae</taxon>
        <taxon>Roseiconus</taxon>
    </lineage>
</organism>
<feature type="signal peptide" evidence="1">
    <location>
        <begin position="1"/>
        <end position="20"/>
    </location>
</feature>
<dbReference type="EMBL" id="JASZZN010000005">
    <property type="protein sequence ID" value="MDM4015579.1"/>
    <property type="molecule type" value="Genomic_DNA"/>
</dbReference>
<dbReference type="Proteomes" id="UP001239462">
    <property type="component" value="Unassembled WGS sequence"/>
</dbReference>
<feature type="chain" id="PRO_5047531722" evidence="1">
    <location>
        <begin position="21"/>
        <end position="200"/>
    </location>
</feature>
<evidence type="ECO:0000313" key="2">
    <source>
        <dbReference type="EMBL" id="MDM4015579.1"/>
    </source>
</evidence>
<evidence type="ECO:0000313" key="3">
    <source>
        <dbReference type="Proteomes" id="UP001239462"/>
    </source>
</evidence>
<reference evidence="2 3" key="1">
    <citation type="submission" date="2023-06" db="EMBL/GenBank/DDBJ databases">
        <title>Roseiconus lacunae JC819 isolated from Gulf of Mannar region, Tamil Nadu.</title>
        <authorList>
            <person name="Pk S."/>
            <person name="Ch S."/>
            <person name="Ch V.R."/>
        </authorList>
    </citation>
    <scope>NUCLEOTIDE SEQUENCE [LARGE SCALE GENOMIC DNA]</scope>
    <source>
        <strain evidence="2 3">JC819</strain>
    </source>
</reference>
<evidence type="ECO:0000256" key="1">
    <source>
        <dbReference type="SAM" id="SignalP"/>
    </source>
</evidence>
<dbReference type="PROSITE" id="PS51257">
    <property type="entry name" value="PROKAR_LIPOPROTEIN"/>
    <property type="match status" value="1"/>
</dbReference>
<comment type="caution">
    <text evidence="2">The sequence shown here is derived from an EMBL/GenBank/DDBJ whole genome shotgun (WGS) entry which is preliminary data.</text>
</comment>
<gene>
    <name evidence="2" type="ORF">QTN89_09080</name>
</gene>
<keyword evidence="1" id="KW-0732">Signal</keyword>
<accession>A0ABT7PGG7</accession>
<sequence length="200" mass="22097">MLHRLAIGLLLASACSGLFAEQPPAKPEYRIIVTGKNTLLFNRMTGETWALNESDAPAWEPILRKATASDDPSDSGDKDVIKTKLDDVLELHVGKPTESEKTILVRIVAHRSMQLQNGYEIFVKPSNDIEIIMATKEAISLRTSELTWLVEPLAEGQTKTIEFQLGRLKDSAKDNLEFVWGYRSEGGASGQTTTSIKIAK</sequence>